<organism evidence="1 2">
    <name type="scientific">Vibrio nereis</name>
    <dbReference type="NCBI Taxonomy" id="693"/>
    <lineage>
        <taxon>Bacteria</taxon>
        <taxon>Pseudomonadati</taxon>
        <taxon>Pseudomonadota</taxon>
        <taxon>Gammaproteobacteria</taxon>
        <taxon>Vibrionales</taxon>
        <taxon>Vibrionaceae</taxon>
        <taxon>Vibrio</taxon>
    </lineage>
</organism>
<dbReference type="RefSeq" id="WP_053395991.1">
    <property type="nucleotide sequence ID" value="NZ_LHPJ01000008.1"/>
</dbReference>
<dbReference type="InterPro" id="IPR043504">
    <property type="entry name" value="Peptidase_S1_PA_chymotrypsin"/>
</dbReference>
<comment type="caution">
    <text evidence="1">The sequence shown here is derived from an EMBL/GenBank/DDBJ whole genome shotgun (WGS) entry which is preliminary data.</text>
</comment>
<dbReference type="SUPFAM" id="SSF50494">
    <property type="entry name" value="Trypsin-like serine proteases"/>
    <property type="match status" value="1"/>
</dbReference>
<accession>A0A0M0HMA5</accession>
<reference evidence="2" key="1">
    <citation type="submission" date="2015-08" db="EMBL/GenBank/DDBJ databases">
        <title>Vibrio galatheae sp. nov., a novel member of the Vibrionaceae family isolated from the Solomon Islands.</title>
        <authorList>
            <person name="Giubergia S."/>
            <person name="Machado H."/>
            <person name="Mateiu R.V."/>
            <person name="Gram L."/>
        </authorList>
    </citation>
    <scope>NUCLEOTIDE SEQUENCE [LARGE SCALE GENOMIC DNA]</scope>
    <source>
        <strain evidence="2">DSM 19584</strain>
    </source>
</reference>
<evidence type="ECO:0000313" key="1">
    <source>
        <dbReference type="EMBL" id="KOO03205.1"/>
    </source>
</evidence>
<dbReference type="OrthoDB" id="104542at2"/>
<dbReference type="STRING" id="693.AKJ17_11680"/>
<sequence length="438" mass="46562">MQNRLWLKTLITFVTSVTLSFTALAASPFDIPPGLVIAQEVQEKYGDSLMQSEGVVGHGLSFDQNGKGVIVVFTETPMAKNIPKVLEQVPVKPVFTGRFYSLAKPLCGGPPSERPPECSGDEENTETVIDPKARFMRPVPIGVSSGHPDITAGTIGARVTDGDNVYALSNNHVFANSNDSVIGDPILQPGPLDGGSEPNDTFAHLTKFAEIVFGGTANQMDAALSLTTENDLTTSTPEGGYGTPNSVTVSPFVTQEVKKYGRTTGFTQGVVDSVNATISVCYEGVLICTKSATFVDQFVITPGTFSAGGDSGSLIVAMDNSPVGLLFAGSSSYTIATPIDTVLKYFGVSIDSDTSTPPPSSTIELSAYGYKEKGLQKALLEWKGSTGTVDVYRDSEILQSVESTRYLDDINQKGGASYIYWVCNQDGDTCSNRVNVNF</sequence>
<dbReference type="InterPro" id="IPR009003">
    <property type="entry name" value="Peptidase_S1_PA"/>
</dbReference>
<dbReference type="Gene3D" id="2.40.10.10">
    <property type="entry name" value="Trypsin-like serine proteases"/>
    <property type="match status" value="1"/>
</dbReference>
<name>A0A0M0HMA5_VIBNE</name>
<gene>
    <name evidence="1" type="ORF">AKJ17_11680</name>
</gene>
<keyword evidence="2" id="KW-1185">Reference proteome</keyword>
<protein>
    <recommendedName>
        <fullName evidence="3">Serine protease</fullName>
    </recommendedName>
</protein>
<dbReference type="PATRIC" id="fig|693.5.peg.2393"/>
<dbReference type="EMBL" id="LHPJ01000008">
    <property type="protein sequence ID" value="KOO03205.1"/>
    <property type="molecule type" value="Genomic_DNA"/>
</dbReference>
<proteinExistence type="predicted"/>
<evidence type="ECO:0008006" key="3">
    <source>
        <dbReference type="Google" id="ProtNLM"/>
    </source>
</evidence>
<evidence type="ECO:0000313" key="2">
    <source>
        <dbReference type="Proteomes" id="UP000037515"/>
    </source>
</evidence>
<dbReference type="Proteomes" id="UP000037515">
    <property type="component" value="Unassembled WGS sequence"/>
</dbReference>
<dbReference type="AlphaFoldDB" id="A0A0M0HMA5"/>